<comment type="caution">
    <text evidence="1">The sequence shown here is derived from an EMBL/GenBank/DDBJ whole genome shotgun (WGS) entry which is preliminary data.</text>
</comment>
<name>A0A0F9U2L1_9ZZZZ</name>
<sequence>MISLSMPPWARGGRKSLLEKKVGHKPRKDWERISKNMYVRFDGALIYKEGDDWVAKTPIEYSRGGLMSRGGGKLLLQHGQKPAEVERFKSHRRARKKIDALYPLRTWR</sequence>
<gene>
    <name evidence="1" type="ORF">LCGC14_0318160</name>
</gene>
<evidence type="ECO:0000313" key="1">
    <source>
        <dbReference type="EMBL" id="KKN81557.1"/>
    </source>
</evidence>
<protein>
    <submittedName>
        <fullName evidence="1">Uncharacterized protein</fullName>
    </submittedName>
</protein>
<dbReference type="AlphaFoldDB" id="A0A0F9U2L1"/>
<reference evidence="1" key="1">
    <citation type="journal article" date="2015" name="Nature">
        <title>Complex archaea that bridge the gap between prokaryotes and eukaryotes.</title>
        <authorList>
            <person name="Spang A."/>
            <person name="Saw J.H."/>
            <person name="Jorgensen S.L."/>
            <person name="Zaremba-Niedzwiedzka K."/>
            <person name="Martijn J."/>
            <person name="Lind A.E."/>
            <person name="van Eijk R."/>
            <person name="Schleper C."/>
            <person name="Guy L."/>
            <person name="Ettema T.J."/>
        </authorList>
    </citation>
    <scope>NUCLEOTIDE SEQUENCE</scope>
</reference>
<proteinExistence type="predicted"/>
<dbReference type="EMBL" id="LAZR01000213">
    <property type="protein sequence ID" value="KKN81557.1"/>
    <property type="molecule type" value="Genomic_DNA"/>
</dbReference>
<accession>A0A0F9U2L1</accession>
<organism evidence="1">
    <name type="scientific">marine sediment metagenome</name>
    <dbReference type="NCBI Taxonomy" id="412755"/>
    <lineage>
        <taxon>unclassified sequences</taxon>
        <taxon>metagenomes</taxon>
        <taxon>ecological metagenomes</taxon>
    </lineage>
</organism>